<feature type="compositionally biased region" description="Polar residues" evidence="1">
    <location>
        <begin position="455"/>
        <end position="469"/>
    </location>
</feature>
<proteinExistence type="predicted"/>
<feature type="region of interest" description="Disordered" evidence="1">
    <location>
        <begin position="328"/>
        <end position="350"/>
    </location>
</feature>
<keyword evidence="3" id="KW-1185">Reference proteome</keyword>
<feature type="compositionally biased region" description="Pro residues" evidence="1">
    <location>
        <begin position="665"/>
        <end position="682"/>
    </location>
</feature>
<reference evidence="2 3" key="1">
    <citation type="submission" date="2018-02" db="EMBL/GenBank/DDBJ databases">
        <title>Genome sequence of the basidiomycete white-rot fungus Phlebia centrifuga.</title>
        <authorList>
            <person name="Granchi Z."/>
            <person name="Peng M."/>
            <person name="de Vries R.P."/>
            <person name="Hilden K."/>
            <person name="Makela M.R."/>
            <person name="Grigoriev I."/>
            <person name="Riley R."/>
        </authorList>
    </citation>
    <scope>NUCLEOTIDE SEQUENCE [LARGE SCALE GENOMIC DNA]</scope>
    <source>
        <strain evidence="2 3">FBCC195</strain>
    </source>
</reference>
<accession>A0A2R6NH95</accession>
<dbReference type="Proteomes" id="UP000186601">
    <property type="component" value="Unassembled WGS sequence"/>
</dbReference>
<gene>
    <name evidence="2" type="ORF">PHLCEN_2v12358</name>
</gene>
<feature type="compositionally biased region" description="Acidic residues" evidence="1">
    <location>
        <begin position="412"/>
        <end position="432"/>
    </location>
</feature>
<feature type="region of interest" description="Disordered" evidence="1">
    <location>
        <begin position="63"/>
        <end position="120"/>
    </location>
</feature>
<feature type="region of interest" description="Disordered" evidence="1">
    <location>
        <begin position="384"/>
        <end position="524"/>
    </location>
</feature>
<feature type="region of interest" description="Disordered" evidence="1">
    <location>
        <begin position="647"/>
        <end position="706"/>
    </location>
</feature>
<dbReference type="EMBL" id="MLYV02001244">
    <property type="protein sequence ID" value="PSR71754.1"/>
    <property type="molecule type" value="Genomic_DNA"/>
</dbReference>
<feature type="compositionally biased region" description="Polar residues" evidence="1">
    <location>
        <begin position="183"/>
        <end position="202"/>
    </location>
</feature>
<feature type="compositionally biased region" description="Basic and acidic residues" evidence="1">
    <location>
        <begin position="917"/>
        <end position="927"/>
    </location>
</feature>
<protein>
    <submittedName>
        <fullName evidence="2">Uncharacterized protein</fullName>
    </submittedName>
</protein>
<feature type="region of interest" description="Disordered" evidence="1">
    <location>
        <begin position="910"/>
        <end position="935"/>
    </location>
</feature>
<evidence type="ECO:0000256" key="1">
    <source>
        <dbReference type="SAM" id="MobiDB-lite"/>
    </source>
</evidence>
<feature type="region of interest" description="Disordered" evidence="1">
    <location>
        <begin position="284"/>
        <end position="313"/>
    </location>
</feature>
<feature type="region of interest" description="Disordered" evidence="1">
    <location>
        <begin position="173"/>
        <end position="206"/>
    </location>
</feature>
<name>A0A2R6NH95_9APHY</name>
<feature type="compositionally biased region" description="Low complexity" evidence="1">
    <location>
        <begin position="617"/>
        <end position="626"/>
    </location>
</feature>
<evidence type="ECO:0000313" key="3">
    <source>
        <dbReference type="Proteomes" id="UP000186601"/>
    </source>
</evidence>
<feature type="compositionally biased region" description="Acidic residues" evidence="1">
    <location>
        <begin position="749"/>
        <end position="763"/>
    </location>
</feature>
<feature type="region of interest" description="Disordered" evidence="1">
    <location>
        <begin position="749"/>
        <end position="772"/>
    </location>
</feature>
<organism evidence="2 3">
    <name type="scientific">Hermanssonia centrifuga</name>
    <dbReference type="NCBI Taxonomy" id="98765"/>
    <lineage>
        <taxon>Eukaryota</taxon>
        <taxon>Fungi</taxon>
        <taxon>Dikarya</taxon>
        <taxon>Basidiomycota</taxon>
        <taxon>Agaricomycotina</taxon>
        <taxon>Agaricomycetes</taxon>
        <taxon>Polyporales</taxon>
        <taxon>Meruliaceae</taxon>
        <taxon>Hermanssonia</taxon>
    </lineage>
</organism>
<dbReference type="OrthoDB" id="2804781at2759"/>
<feature type="region of interest" description="Disordered" evidence="1">
    <location>
        <begin position="543"/>
        <end position="629"/>
    </location>
</feature>
<sequence>MSRPIPVAADVRLAALPKQIDCPASSSGTGRGSKFRTPGLISASLQFDRQQVVHNLSAWLRPQSKTKHSDISSPSLPLSRCASSSRSPVQRRQRLRSHSVQDEAVDYPGQALEKQGASPSRIMAHPQTLAQLESRNIRPAELSFPLGSPLFSSASMASTYVLSSCIYRTPPEEASTRPALYASPTSPNTLHLPSTPPRSFQPKSPPNLFTYGGYSLDGVLYSTPKHGSPTARRRSSSWSSIGVPAFSYNPASHRLPIGQKAGLRLESELSPAFFCGYSDDDDRSFASSNSPTPSLHLRPARPAGPRPMMPSRVSSAAFGLGFDAAIEEEESSSQQDTAAEGSESASDDAYKLSRRERRRGMDFQSNSELSEAFSLVEVCLEPDVQDSESHRLSQTALYESVDQGDNHADLDSAQEDYTWEAEECDSEDEAVDGDNSIAASQPPPSRPSSLRIITAITNERSLRQAQPSEESVVFRAPALESTDSMALEEPFDLDSTESSERSAFDWDSDDDEPDSRRREGGFSRLRRALRQSVSLPSIKRLSKLGASSVSLESSPESVTSLRARQTTSAPSPGRNVHLMKLVNTMPLSPIPSSPCEGLSAHPDTLERPPAPEPHSPSTPDTPVSPDIPRPSSLLWELAVIERFLSQPLPPVPESPTKLSQSGGPPDLPLPPTPPARNTPHTPPRSRKRLGSEADVDNRLTGVDPETSMARLEMSMAKLGAYAPGSAQRTLDSPFVNQSYSGFGTLVEVDEDDEDIISEPEESDATSSKRQPGVILISLDRPKRHAILSESQTSFSSASTSALTSSSGRSHYALDIKGSVPTINEKVPSHRHGKRSSLALLPLFDFERSDRKSVDLRGLPTRWASLRHLHRLSDAISDSSIYSEAPSIFALSPTAKEANLEGDVREDEVLARPSTPVRELRPNRRESPEQPTSFMHFTPRQPEARWKVKKLLGRVHVRGDIMRGLRESFLPS</sequence>
<dbReference type="AlphaFoldDB" id="A0A2R6NH95"/>
<evidence type="ECO:0000313" key="2">
    <source>
        <dbReference type="EMBL" id="PSR71754.1"/>
    </source>
</evidence>
<comment type="caution">
    <text evidence="2">The sequence shown here is derived from an EMBL/GenBank/DDBJ whole genome shotgun (WGS) entry which is preliminary data.</text>
</comment>
<feature type="compositionally biased region" description="Low complexity" evidence="1">
    <location>
        <begin position="547"/>
        <end position="561"/>
    </location>
</feature>